<evidence type="ECO:0000313" key="1">
    <source>
        <dbReference type="EMBL" id="KAH9829246.1"/>
    </source>
</evidence>
<dbReference type="GeneID" id="71999319"/>
<accession>A0ABQ8JYA5</accession>
<reference evidence="1 2" key="1">
    <citation type="journal article" date="2021" name="Environ. Microbiol.">
        <title>Gene family expansions and transcriptome signatures uncover fungal adaptations to wood decay.</title>
        <authorList>
            <person name="Hage H."/>
            <person name="Miyauchi S."/>
            <person name="Viragh M."/>
            <person name="Drula E."/>
            <person name="Min B."/>
            <person name="Chaduli D."/>
            <person name="Navarro D."/>
            <person name="Favel A."/>
            <person name="Norest M."/>
            <person name="Lesage-Meessen L."/>
            <person name="Balint B."/>
            <person name="Merenyi Z."/>
            <person name="de Eugenio L."/>
            <person name="Morin E."/>
            <person name="Martinez A.T."/>
            <person name="Baldrian P."/>
            <person name="Stursova M."/>
            <person name="Martinez M.J."/>
            <person name="Novotny C."/>
            <person name="Magnuson J.K."/>
            <person name="Spatafora J.W."/>
            <person name="Maurice S."/>
            <person name="Pangilinan J."/>
            <person name="Andreopoulos W."/>
            <person name="LaButti K."/>
            <person name="Hundley H."/>
            <person name="Na H."/>
            <person name="Kuo A."/>
            <person name="Barry K."/>
            <person name="Lipzen A."/>
            <person name="Henrissat B."/>
            <person name="Riley R."/>
            <person name="Ahrendt S."/>
            <person name="Nagy L.G."/>
            <person name="Grigoriev I.V."/>
            <person name="Martin F."/>
            <person name="Rosso M.N."/>
        </authorList>
    </citation>
    <scope>NUCLEOTIDE SEQUENCE [LARGE SCALE GENOMIC DNA]</scope>
    <source>
        <strain evidence="1 2">CIRM-BRFM 1785</strain>
    </source>
</reference>
<proteinExistence type="predicted"/>
<name>A0ABQ8JYA5_9APHY</name>
<keyword evidence="2" id="KW-1185">Reference proteome</keyword>
<dbReference type="Proteomes" id="UP000814176">
    <property type="component" value="Unassembled WGS sequence"/>
</dbReference>
<dbReference type="RefSeq" id="XP_047772740.1">
    <property type="nucleotide sequence ID" value="XM_047918587.1"/>
</dbReference>
<comment type="caution">
    <text evidence="1">The sequence shown here is derived from an EMBL/GenBank/DDBJ whole genome shotgun (WGS) entry which is preliminary data.</text>
</comment>
<gene>
    <name evidence="1" type="ORF">C8Q71DRAFT_444221</name>
</gene>
<protein>
    <submittedName>
        <fullName evidence="1">Uncharacterized protein</fullName>
    </submittedName>
</protein>
<evidence type="ECO:0000313" key="2">
    <source>
        <dbReference type="Proteomes" id="UP000814176"/>
    </source>
</evidence>
<sequence>MLHSCYKNTGWLCLFTATQLRHADYLSLGDLNFRFQSLLAASHNPTDRTHSLTIGFLDKPLADAAQGCAFPGPCTSESKLNHGYNASLPRMCSTLQQRRPCPNVAQEVSGDL</sequence>
<organism evidence="1 2">
    <name type="scientific">Rhodofomes roseus</name>
    <dbReference type="NCBI Taxonomy" id="34475"/>
    <lineage>
        <taxon>Eukaryota</taxon>
        <taxon>Fungi</taxon>
        <taxon>Dikarya</taxon>
        <taxon>Basidiomycota</taxon>
        <taxon>Agaricomycotina</taxon>
        <taxon>Agaricomycetes</taxon>
        <taxon>Polyporales</taxon>
        <taxon>Rhodofomes</taxon>
    </lineage>
</organism>
<dbReference type="EMBL" id="JADCUA010000041">
    <property type="protein sequence ID" value="KAH9829246.1"/>
    <property type="molecule type" value="Genomic_DNA"/>
</dbReference>